<organism evidence="2 3">
    <name type="scientific">Paraurantiacibacter namhicola</name>
    <dbReference type="NCBI Taxonomy" id="645517"/>
    <lineage>
        <taxon>Bacteria</taxon>
        <taxon>Pseudomonadati</taxon>
        <taxon>Pseudomonadota</taxon>
        <taxon>Alphaproteobacteria</taxon>
        <taxon>Sphingomonadales</taxon>
        <taxon>Erythrobacteraceae</taxon>
        <taxon>Paraurantiacibacter</taxon>
    </lineage>
</organism>
<proteinExistence type="predicted"/>
<evidence type="ECO:0008006" key="4">
    <source>
        <dbReference type="Google" id="ProtNLM"/>
    </source>
</evidence>
<dbReference type="PROSITE" id="PS51257">
    <property type="entry name" value="PROKAR_LIPOPROTEIN"/>
    <property type="match status" value="1"/>
</dbReference>
<keyword evidence="1" id="KW-0732">Signal</keyword>
<dbReference type="OrthoDB" id="7405225at2"/>
<dbReference type="EMBL" id="CP016545">
    <property type="protein sequence ID" value="ANU08358.1"/>
    <property type="molecule type" value="Genomic_DNA"/>
</dbReference>
<evidence type="ECO:0000313" key="2">
    <source>
        <dbReference type="EMBL" id="ANU08358.1"/>
    </source>
</evidence>
<keyword evidence="3" id="KW-1185">Reference proteome</keyword>
<dbReference type="KEGG" id="anh:A6F65_02071"/>
<name>A0A1C7DA84_9SPHN</name>
<accession>A0A1C7DA84</accession>
<gene>
    <name evidence="2" type="ORF">A6F65_02071</name>
</gene>
<evidence type="ECO:0000256" key="1">
    <source>
        <dbReference type="SAM" id="SignalP"/>
    </source>
</evidence>
<feature type="chain" id="PRO_5008884530" description="Lipoprotein" evidence="1">
    <location>
        <begin position="21"/>
        <end position="240"/>
    </location>
</feature>
<protein>
    <recommendedName>
        <fullName evidence="4">Lipoprotein</fullName>
    </recommendedName>
</protein>
<reference evidence="2 3" key="1">
    <citation type="submission" date="2016-07" db="EMBL/GenBank/DDBJ databases">
        <title>Complete genome sequence of Altererythrobacter namhicola JCM 16345T, containing esterase-encoding genes.</title>
        <authorList>
            <person name="Cheng H."/>
            <person name="Wu Y.-H."/>
            <person name="Jian S.-L."/>
            <person name="Huo Y.-Y."/>
            <person name="Wang C.-S."/>
            <person name="Xu X.-W."/>
        </authorList>
    </citation>
    <scope>NUCLEOTIDE SEQUENCE [LARGE SCALE GENOMIC DNA]</scope>
    <source>
        <strain evidence="2 3">JCM 16345</strain>
    </source>
</reference>
<evidence type="ECO:0000313" key="3">
    <source>
        <dbReference type="Proteomes" id="UP000092698"/>
    </source>
</evidence>
<sequence>MARFANLVIPVALLALSACGGGDEPVKPQPDSDPLLDGALAEQIMVDPDLVGQNQAANVASVSAPDGSIPALDMDVDTISAARQEAIELVGGTGAMRKAPEPKEVSGALPESAALTAAARAAAAPGGNRNCAEDVNYTAKWAARLPAAFPVYPRSAVQEAAGTDGNGCALRVVNFQTPVDIDDVTSFYYTRATAAGYSAQHVREGGDNVLGGVKGRASYVIYARTLPTGATEVDMVVSGG</sequence>
<feature type="signal peptide" evidence="1">
    <location>
        <begin position="1"/>
        <end position="20"/>
    </location>
</feature>
<dbReference type="AlphaFoldDB" id="A0A1C7DA84"/>
<dbReference type="Proteomes" id="UP000092698">
    <property type="component" value="Chromosome"/>
</dbReference>